<dbReference type="PATRIC" id="fig|742737.3.peg.2634"/>
<dbReference type="PANTHER" id="PTHR30250">
    <property type="entry name" value="PST FAMILY PREDICTED COLANIC ACID TRANSPORTER"/>
    <property type="match status" value="1"/>
</dbReference>
<feature type="transmembrane region" description="Helical" evidence="7">
    <location>
        <begin position="491"/>
        <end position="516"/>
    </location>
</feature>
<dbReference type="PIRSF" id="PIRSF038958">
    <property type="entry name" value="PG_synth_SpoVB"/>
    <property type="match status" value="1"/>
</dbReference>
<evidence type="ECO:0000313" key="9">
    <source>
        <dbReference type="Proteomes" id="UP000005384"/>
    </source>
</evidence>
<name>G5IGJ7_9FIRM</name>
<dbReference type="InterPro" id="IPR050833">
    <property type="entry name" value="Poly_Biosynth_Transport"/>
</dbReference>
<feature type="transmembrane region" description="Helical" evidence="7">
    <location>
        <begin position="147"/>
        <end position="168"/>
    </location>
</feature>
<protein>
    <submittedName>
        <fullName evidence="8">Uncharacterized protein</fullName>
    </submittedName>
</protein>
<feature type="transmembrane region" description="Helical" evidence="7">
    <location>
        <begin position="365"/>
        <end position="385"/>
    </location>
</feature>
<keyword evidence="2" id="KW-1003">Cell membrane</keyword>
<dbReference type="OrthoDB" id="9775950at2"/>
<reference evidence="8 9" key="1">
    <citation type="submission" date="2011-08" db="EMBL/GenBank/DDBJ databases">
        <title>The Genome Sequence of Clostridium hathewayi WAL-18680.</title>
        <authorList>
            <consortium name="The Broad Institute Genome Sequencing Platform"/>
            <person name="Earl A."/>
            <person name="Ward D."/>
            <person name="Feldgarden M."/>
            <person name="Gevers D."/>
            <person name="Finegold S.M."/>
            <person name="Summanen P.H."/>
            <person name="Molitoris D.R."/>
            <person name="Song M."/>
            <person name="Daigneault M."/>
            <person name="Allen-Vercoe E."/>
            <person name="Young S.K."/>
            <person name="Zeng Q."/>
            <person name="Gargeya S."/>
            <person name="Fitzgerald M."/>
            <person name="Haas B."/>
            <person name="Abouelleil A."/>
            <person name="Alvarado L."/>
            <person name="Arachchi H.M."/>
            <person name="Berlin A."/>
            <person name="Brown A."/>
            <person name="Chapman S.B."/>
            <person name="Chen Z."/>
            <person name="Dunbar C."/>
            <person name="Freedman E."/>
            <person name="Gearin G."/>
            <person name="Gellesch M."/>
            <person name="Goldberg J."/>
            <person name="Griggs A."/>
            <person name="Gujja S."/>
            <person name="Heiman D."/>
            <person name="Howarth C."/>
            <person name="Larson L."/>
            <person name="Lui A."/>
            <person name="MacDonald P.J.P."/>
            <person name="Montmayeur A."/>
            <person name="Murphy C."/>
            <person name="Neiman D."/>
            <person name="Pearson M."/>
            <person name="Priest M."/>
            <person name="Roberts A."/>
            <person name="Saif S."/>
            <person name="Shea T."/>
            <person name="Shenoy N."/>
            <person name="Sisk P."/>
            <person name="Stolte C."/>
            <person name="Sykes S."/>
            <person name="Wortman J."/>
            <person name="Nusbaum C."/>
            <person name="Birren B."/>
        </authorList>
    </citation>
    <scope>NUCLEOTIDE SEQUENCE [LARGE SCALE GENOMIC DNA]</scope>
    <source>
        <strain evidence="8 9">WAL-18680</strain>
    </source>
</reference>
<evidence type="ECO:0000256" key="6">
    <source>
        <dbReference type="SAM" id="MobiDB-lite"/>
    </source>
</evidence>
<feature type="transmembrane region" description="Helical" evidence="7">
    <location>
        <begin position="189"/>
        <end position="208"/>
    </location>
</feature>
<feature type="transmembrane region" description="Helical" evidence="7">
    <location>
        <begin position="113"/>
        <end position="135"/>
    </location>
</feature>
<evidence type="ECO:0000256" key="7">
    <source>
        <dbReference type="SAM" id="Phobius"/>
    </source>
</evidence>
<dbReference type="InterPro" id="IPR002797">
    <property type="entry name" value="Polysacc_synth"/>
</dbReference>
<dbReference type="Pfam" id="PF01943">
    <property type="entry name" value="Polysacc_synt"/>
    <property type="match status" value="1"/>
</dbReference>
<evidence type="ECO:0000256" key="4">
    <source>
        <dbReference type="ARBA" id="ARBA00022989"/>
    </source>
</evidence>
<feature type="compositionally biased region" description="Basic residues" evidence="6">
    <location>
        <begin position="1"/>
        <end position="11"/>
    </location>
</feature>
<dbReference type="CDD" id="cd13124">
    <property type="entry name" value="MATE_SpoVB_like"/>
    <property type="match status" value="1"/>
</dbReference>
<keyword evidence="5 7" id="KW-0472">Membrane</keyword>
<dbReference type="Proteomes" id="UP000005384">
    <property type="component" value="Unassembled WGS sequence"/>
</dbReference>
<dbReference type="InterPro" id="IPR024923">
    <property type="entry name" value="PG_synth_SpoVB"/>
</dbReference>
<accession>G5IGJ7</accession>
<feature type="transmembrane region" description="Helical" evidence="7">
    <location>
        <begin position="34"/>
        <end position="55"/>
    </location>
</feature>
<dbReference type="GO" id="GO:0005886">
    <property type="term" value="C:plasma membrane"/>
    <property type="evidence" value="ECO:0007669"/>
    <property type="project" value="UniProtKB-SubCell"/>
</dbReference>
<keyword evidence="9" id="KW-1185">Reference proteome</keyword>
<evidence type="ECO:0000256" key="5">
    <source>
        <dbReference type="ARBA" id="ARBA00023136"/>
    </source>
</evidence>
<keyword evidence="3 7" id="KW-0812">Transmembrane</keyword>
<comment type="subcellular location">
    <subcellularLocation>
        <location evidence="1">Cell membrane</location>
        <topology evidence="1">Multi-pass membrane protein</topology>
    </subcellularLocation>
</comment>
<feature type="transmembrane region" description="Helical" evidence="7">
    <location>
        <begin position="458"/>
        <end position="479"/>
    </location>
</feature>
<feature type="transmembrane region" description="Helical" evidence="7">
    <location>
        <begin position="528"/>
        <end position="550"/>
    </location>
</feature>
<feature type="transmembrane region" description="Helical" evidence="7">
    <location>
        <begin position="75"/>
        <end position="93"/>
    </location>
</feature>
<feature type="transmembrane region" description="Helical" evidence="7">
    <location>
        <begin position="220"/>
        <end position="250"/>
    </location>
</feature>
<dbReference type="HOGENOM" id="CLU_022017_2_1_9"/>
<feature type="region of interest" description="Disordered" evidence="6">
    <location>
        <begin position="1"/>
        <end position="30"/>
    </location>
</feature>
<evidence type="ECO:0000256" key="2">
    <source>
        <dbReference type="ARBA" id="ARBA00022475"/>
    </source>
</evidence>
<dbReference type="AlphaFoldDB" id="G5IGJ7"/>
<keyword evidence="4 7" id="KW-1133">Transmembrane helix</keyword>
<sequence length="579" mass="62226">MEKTTVRRSRRKSEQPQRTGTPGKPAGSKKGSNFIVQGSILAVAGIIVRLIGMLYRIPLANKIGDDGNGYYNAAYSIYSILLIMSSYSLPVAVSKMVSARLAKNQFRNSVRILYAALFYATIAGALGFAALWFGADYFATVVIKMPFSAYALRALAPTIWVMAYLGVLRGYFQGHSTMIPTAVSQIFEQIVNAIISIVAAVALFDIGVKSNLVYGSDQYAYAFGAAGGAIGTGAGAVAALLFFLLLTMGYRPTMKSRAKRDRSGHVESYGAISRALFLTIAPIILSSMIYNISTVVDNSIFGNVMTDLKQGERIASDWGVWGKYHLLFNIPVAIANSLSSSLIPSLSRAVAEKNRKQVLSRVASAIRFAMIISIPSAVGLTVLAYPISNLLFPGVNSAMLTKMTMVGSVAVVFFSLSTVTNAVLQGINRMRVPIMNSAIALVIHVGILYGLLYGMKSGIYGVVYANILFALIVCILNGLSIGRALRYRQEVLKTFLIPTVASGIMGAAAYGVYQLIFRATGTALRGRLGTIVCLMPAILVAVLVYFVLLVKLRGVDEDEMRGMPGGTKLIGAARKLHLM</sequence>
<dbReference type="EMBL" id="ADLN01000059">
    <property type="protein sequence ID" value="EHI59399.1"/>
    <property type="molecule type" value="Genomic_DNA"/>
</dbReference>
<gene>
    <name evidence="8" type="ORF">HMPREF9473_02625</name>
</gene>
<organism evidence="8 9">
    <name type="scientific">Hungatella hathewayi WAL-18680</name>
    <dbReference type="NCBI Taxonomy" id="742737"/>
    <lineage>
        <taxon>Bacteria</taxon>
        <taxon>Bacillati</taxon>
        <taxon>Bacillota</taxon>
        <taxon>Clostridia</taxon>
        <taxon>Lachnospirales</taxon>
        <taxon>Lachnospiraceae</taxon>
        <taxon>Hungatella</taxon>
    </lineage>
</organism>
<feature type="transmembrane region" description="Helical" evidence="7">
    <location>
        <begin position="326"/>
        <end position="344"/>
    </location>
</feature>
<dbReference type="RefSeq" id="WP_006780604.1">
    <property type="nucleotide sequence ID" value="NZ_CP040506.1"/>
</dbReference>
<feature type="transmembrane region" description="Helical" evidence="7">
    <location>
        <begin position="271"/>
        <end position="292"/>
    </location>
</feature>
<feature type="transmembrane region" description="Helical" evidence="7">
    <location>
        <begin position="405"/>
        <end position="427"/>
    </location>
</feature>
<proteinExistence type="predicted"/>
<comment type="caution">
    <text evidence="8">The sequence shown here is derived from an EMBL/GenBank/DDBJ whole genome shotgun (WGS) entry which is preliminary data.</text>
</comment>
<feature type="transmembrane region" description="Helical" evidence="7">
    <location>
        <begin position="434"/>
        <end position="452"/>
    </location>
</feature>
<evidence type="ECO:0000256" key="1">
    <source>
        <dbReference type="ARBA" id="ARBA00004651"/>
    </source>
</evidence>
<dbReference type="PANTHER" id="PTHR30250:SF21">
    <property type="entry name" value="LIPID II FLIPPASE MURJ"/>
    <property type="match status" value="1"/>
</dbReference>
<evidence type="ECO:0000313" key="8">
    <source>
        <dbReference type="EMBL" id="EHI59399.1"/>
    </source>
</evidence>
<evidence type="ECO:0000256" key="3">
    <source>
        <dbReference type="ARBA" id="ARBA00022692"/>
    </source>
</evidence>